<evidence type="ECO:0000313" key="9">
    <source>
        <dbReference type="EMBL" id="MCT7358685.1"/>
    </source>
</evidence>
<evidence type="ECO:0000256" key="1">
    <source>
        <dbReference type="ARBA" id="ARBA00000832"/>
    </source>
</evidence>
<evidence type="ECO:0000256" key="7">
    <source>
        <dbReference type="RuleBase" id="RU365095"/>
    </source>
</evidence>
<feature type="domain" description="Glucosamine/galactosamine-6-phosphate isomerase" evidence="8">
    <location>
        <begin position="12"/>
        <end position="224"/>
    </location>
</feature>
<dbReference type="GO" id="GO:0005975">
    <property type="term" value="P:carbohydrate metabolic process"/>
    <property type="evidence" value="ECO:0007669"/>
    <property type="project" value="UniProtKB-UniRule"/>
</dbReference>
<keyword evidence="7 9" id="KW-0378">Hydrolase</keyword>
<dbReference type="Gene3D" id="3.40.50.1360">
    <property type="match status" value="1"/>
</dbReference>
<name>A0A9X3AR24_9GAMM</name>
<keyword evidence="10" id="KW-1185">Reference proteome</keyword>
<comment type="caution">
    <text evidence="9">The sequence shown here is derived from an EMBL/GenBank/DDBJ whole genome shotgun (WGS) entry which is preliminary data.</text>
</comment>
<dbReference type="NCBIfam" id="TIGR01198">
    <property type="entry name" value="pgl"/>
    <property type="match status" value="1"/>
</dbReference>
<dbReference type="RefSeq" id="WP_260975574.1">
    <property type="nucleotide sequence ID" value="NZ_JAOANI010000014.1"/>
</dbReference>
<evidence type="ECO:0000256" key="6">
    <source>
        <dbReference type="ARBA" id="ARBA00020337"/>
    </source>
</evidence>
<dbReference type="Proteomes" id="UP001147830">
    <property type="component" value="Unassembled WGS sequence"/>
</dbReference>
<comment type="function">
    <text evidence="2 7">Hydrolysis of 6-phosphogluconolactone to 6-phosphogluconate.</text>
</comment>
<dbReference type="Pfam" id="PF01182">
    <property type="entry name" value="Glucosamine_iso"/>
    <property type="match status" value="1"/>
</dbReference>
<evidence type="ECO:0000313" key="10">
    <source>
        <dbReference type="Proteomes" id="UP001147830"/>
    </source>
</evidence>
<dbReference type="InterPro" id="IPR006148">
    <property type="entry name" value="Glc/Gal-6P_isomerase"/>
</dbReference>
<organism evidence="9 10">
    <name type="scientific">Thalassolituus pacificus</name>
    <dbReference type="NCBI Taxonomy" id="2975440"/>
    <lineage>
        <taxon>Bacteria</taxon>
        <taxon>Pseudomonadati</taxon>
        <taxon>Pseudomonadota</taxon>
        <taxon>Gammaproteobacteria</taxon>
        <taxon>Oceanospirillales</taxon>
        <taxon>Oceanospirillaceae</taxon>
        <taxon>Thalassolituus</taxon>
    </lineage>
</organism>
<evidence type="ECO:0000259" key="8">
    <source>
        <dbReference type="Pfam" id="PF01182"/>
    </source>
</evidence>
<sequence length="249" mass="27803">MLSNMQDLRFSSSESLARQLAEDLATRLQRCIERRGRACLAVSGGSTPVRFFQQLAQQTIDWQKVLITLVDERWLDESDPQSNAALVREHLLQRHARQAYFLPLKNKAPTPEQGFMACENTLHEQIDQLDYAVLGMGSDGHTASWFPHSQALMSCLDDNTGAWCCPVTDRNVSPARMTLSWSLLATCQQLFLLFDGDDKNRVFSLACDTAEAGNTAAMPVRKILFQTQVPLSVYRRDGLTGVSDAPHTA</sequence>
<dbReference type="EMBL" id="JAOANI010000014">
    <property type="protein sequence ID" value="MCT7358685.1"/>
    <property type="molecule type" value="Genomic_DNA"/>
</dbReference>
<evidence type="ECO:0000256" key="5">
    <source>
        <dbReference type="ARBA" id="ARBA00013198"/>
    </source>
</evidence>
<evidence type="ECO:0000256" key="3">
    <source>
        <dbReference type="ARBA" id="ARBA00004961"/>
    </source>
</evidence>
<evidence type="ECO:0000256" key="4">
    <source>
        <dbReference type="ARBA" id="ARBA00010662"/>
    </source>
</evidence>
<dbReference type="SUPFAM" id="SSF100950">
    <property type="entry name" value="NagB/RpiA/CoA transferase-like"/>
    <property type="match status" value="1"/>
</dbReference>
<dbReference type="AlphaFoldDB" id="A0A9X3AR24"/>
<dbReference type="InterPro" id="IPR039104">
    <property type="entry name" value="6PGL"/>
</dbReference>
<accession>A0A9X3AR24</accession>
<gene>
    <name evidence="7 9" type="primary">pgl</name>
    <name evidence="9" type="ORF">NYR02_06610</name>
</gene>
<dbReference type="CDD" id="cd01400">
    <property type="entry name" value="6PGL"/>
    <property type="match status" value="1"/>
</dbReference>
<comment type="catalytic activity">
    <reaction evidence="1 7">
        <text>6-phospho-D-glucono-1,5-lactone + H2O = 6-phospho-D-gluconate + H(+)</text>
        <dbReference type="Rhea" id="RHEA:12556"/>
        <dbReference type="ChEBI" id="CHEBI:15377"/>
        <dbReference type="ChEBI" id="CHEBI:15378"/>
        <dbReference type="ChEBI" id="CHEBI:57955"/>
        <dbReference type="ChEBI" id="CHEBI:58759"/>
        <dbReference type="EC" id="3.1.1.31"/>
    </reaction>
</comment>
<dbReference type="EC" id="3.1.1.31" evidence="5 7"/>
<protein>
    <recommendedName>
        <fullName evidence="6 7">6-phosphogluconolactonase</fullName>
        <shortName evidence="7">6PGL</shortName>
        <ecNumber evidence="5 7">3.1.1.31</ecNumber>
    </recommendedName>
</protein>
<dbReference type="GO" id="GO:0006098">
    <property type="term" value="P:pentose-phosphate shunt"/>
    <property type="evidence" value="ECO:0007669"/>
    <property type="project" value="InterPro"/>
</dbReference>
<dbReference type="InterPro" id="IPR037171">
    <property type="entry name" value="NagB/RpiA_transferase-like"/>
</dbReference>
<evidence type="ECO:0000256" key="2">
    <source>
        <dbReference type="ARBA" id="ARBA00002681"/>
    </source>
</evidence>
<dbReference type="GO" id="GO:0017057">
    <property type="term" value="F:6-phosphogluconolactonase activity"/>
    <property type="evidence" value="ECO:0007669"/>
    <property type="project" value="UniProtKB-UniRule"/>
</dbReference>
<comment type="pathway">
    <text evidence="3 7">Carbohydrate degradation; pentose phosphate pathway; D-ribulose 5-phosphate from D-glucose 6-phosphate (oxidative stage): step 2/3.</text>
</comment>
<reference evidence="9" key="2">
    <citation type="submission" date="2022-08" db="EMBL/GenBank/DDBJ databases">
        <authorList>
            <person name="Dong C."/>
        </authorList>
    </citation>
    <scope>NUCLEOTIDE SEQUENCE</scope>
    <source>
        <strain evidence="9">59MF3M-4</strain>
    </source>
</reference>
<comment type="similarity">
    <text evidence="4 7">Belongs to the glucosamine/galactosamine-6-phosphate isomerase family. 6-phosphogluconolactonase subfamily.</text>
</comment>
<dbReference type="InterPro" id="IPR005900">
    <property type="entry name" value="6-phosphogluconolactonase_DevB"/>
</dbReference>
<dbReference type="PANTHER" id="PTHR11054">
    <property type="entry name" value="6-PHOSPHOGLUCONOLACTONASE"/>
    <property type="match status" value="1"/>
</dbReference>
<proteinExistence type="inferred from homology"/>
<reference evidence="9" key="1">
    <citation type="journal article" date="2022" name="Front. Microbiol.">
        <title>Genome-based taxonomic rearrangement of Oceanobacter-related bacteria including the description of Thalassolituus hydrocarbonoclasticus sp. nov. and Thalassolituus pacificus sp. nov. and emended description of the genus Thalassolituus.</title>
        <authorList>
            <person name="Dong C."/>
            <person name="Wei L."/>
            <person name="Wang J."/>
            <person name="Lai Q."/>
            <person name="Huang Z."/>
            <person name="Shao Z."/>
        </authorList>
    </citation>
    <scope>NUCLEOTIDE SEQUENCE</scope>
    <source>
        <strain evidence="9">59MF3M-4</strain>
    </source>
</reference>
<dbReference type="PANTHER" id="PTHR11054:SF0">
    <property type="entry name" value="6-PHOSPHOGLUCONOLACTONASE"/>
    <property type="match status" value="1"/>
</dbReference>